<sequence length="187" mass="20484">MNHARLHLSQSKRKKTLDDEHVVELEPHSLLGVFQSSIGISHKGLRNFLVLDGIGIKAILHLGLIHRPFEIVHQRFLLKLGGGRKRDKNTIVFWLLTGRTVDEGAAGKAFIVSESERATDEKAPNHSSFYTVPDRMGAELASPTLLTSDKWDGWESAGACSCLASPANDGIRCDCSTDTSPAPLFRG</sequence>
<name>A0A8X6N9K1_NEPPI</name>
<dbReference type="Proteomes" id="UP000887013">
    <property type="component" value="Unassembled WGS sequence"/>
</dbReference>
<keyword evidence="2" id="KW-1185">Reference proteome</keyword>
<evidence type="ECO:0000313" key="2">
    <source>
        <dbReference type="Proteomes" id="UP000887013"/>
    </source>
</evidence>
<accession>A0A8X6N9K1</accession>
<proteinExistence type="predicted"/>
<gene>
    <name evidence="1" type="ORF">NPIL_31791</name>
</gene>
<dbReference type="AlphaFoldDB" id="A0A8X6N9K1"/>
<organism evidence="1 2">
    <name type="scientific">Nephila pilipes</name>
    <name type="common">Giant wood spider</name>
    <name type="synonym">Nephila maculata</name>
    <dbReference type="NCBI Taxonomy" id="299642"/>
    <lineage>
        <taxon>Eukaryota</taxon>
        <taxon>Metazoa</taxon>
        <taxon>Ecdysozoa</taxon>
        <taxon>Arthropoda</taxon>
        <taxon>Chelicerata</taxon>
        <taxon>Arachnida</taxon>
        <taxon>Araneae</taxon>
        <taxon>Araneomorphae</taxon>
        <taxon>Entelegynae</taxon>
        <taxon>Araneoidea</taxon>
        <taxon>Nephilidae</taxon>
        <taxon>Nephila</taxon>
    </lineage>
</organism>
<comment type="caution">
    <text evidence="1">The sequence shown here is derived from an EMBL/GenBank/DDBJ whole genome shotgun (WGS) entry which is preliminary data.</text>
</comment>
<reference evidence="1" key="1">
    <citation type="submission" date="2020-08" db="EMBL/GenBank/DDBJ databases">
        <title>Multicomponent nature underlies the extraordinary mechanical properties of spider dragline silk.</title>
        <authorList>
            <person name="Kono N."/>
            <person name="Nakamura H."/>
            <person name="Mori M."/>
            <person name="Yoshida Y."/>
            <person name="Ohtoshi R."/>
            <person name="Malay A.D."/>
            <person name="Moran D.A.P."/>
            <person name="Tomita M."/>
            <person name="Numata K."/>
            <person name="Arakawa K."/>
        </authorList>
    </citation>
    <scope>NUCLEOTIDE SEQUENCE</scope>
</reference>
<dbReference type="EMBL" id="BMAW01102050">
    <property type="protein sequence ID" value="GFT02447.1"/>
    <property type="molecule type" value="Genomic_DNA"/>
</dbReference>
<evidence type="ECO:0000313" key="1">
    <source>
        <dbReference type="EMBL" id="GFT02447.1"/>
    </source>
</evidence>
<protein>
    <submittedName>
        <fullName evidence="1">Uncharacterized protein</fullName>
    </submittedName>
</protein>